<sequence>MRGLGLATFDVEVISDPIGLMPNKGFDFDNPLVAASPEYDTQIVKPALLFADRVHLVSSRSTIHHYIGVSAQRITSAPLWQLYEFLTLSTGRHLKHQRILGIDAKDLADPAEAHAMLDALIKVDNSREGRGLWNELILPFWSKHRDKIEVVVDACLRKAHERHDMLIASEIRQAIDRGVLSIQGWGSDVSPDDQENVFIEDFLAECLNGVIERLRSPSRVALLDPGVAGATGDVGTASSSRRPSFIANEMLSRLVGLHDLPVVEVLDLREDLKDYLPHFRSEMIRLAEEIAQSEIEEEIPAILDRRWHRDILPALEEIRREVAAARYPRRLLDAVTSDPVAITSSVGALTVAAGGLAFGLNALAPAIFAAAPAFLRAKADQSQRIEKARTNKLFFLYAVQSSISDR</sequence>
<accession>A0A1C4Z947</accession>
<evidence type="ECO:0000313" key="1">
    <source>
        <dbReference type="EMBL" id="SCF29438.1"/>
    </source>
</evidence>
<reference evidence="2" key="1">
    <citation type="submission" date="2016-06" db="EMBL/GenBank/DDBJ databases">
        <authorList>
            <person name="Varghese N."/>
            <person name="Submissions Spin"/>
        </authorList>
    </citation>
    <scope>NUCLEOTIDE SEQUENCE [LARGE SCALE GENOMIC DNA]</scope>
    <source>
        <strain evidence="2">DSM 43909</strain>
    </source>
</reference>
<dbReference type="Proteomes" id="UP000198242">
    <property type="component" value="Chromosome I"/>
</dbReference>
<dbReference type="EMBL" id="LT607411">
    <property type="protein sequence ID" value="SCF29438.1"/>
    <property type="molecule type" value="Genomic_DNA"/>
</dbReference>
<keyword evidence="2" id="KW-1185">Reference proteome</keyword>
<evidence type="ECO:0000313" key="2">
    <source>
        <dbReference type="Proteomes" id="UP000198242"/>
    </source>
</evidence>
<protein>
    <submittedName>
        <fullName evidence="1">Uncharacterized protein</fullName>
    </submittedName>
</protein>
<organism evidence="1 2">
    <name type="scientific">Micromonospora viridifaciens</name>
    <dbReference type="NCBI Taxonomy" id="1881"/>
    <lineage>
        <taxon>Bacteria</taxon>
        <taxon>Bacillati</taxon>
        <taxon>Actinomycetota</taxon>
        <taxon>Actinomycetes</taxon>
        <taxon>Micromonosporales</taxon>
        <taxon>Micromonosporaceae</taxon>
        <taxon>Micromonospora</taxon>
    </lineage>
</organism>
<proteinExistence type="predicted"/>
<gene>
    <name evidence="1" type="ORF">GA0074695_5254</name>
</gene>
<dbReference type="AlphaFoldDB" id="A0A1C4Z947"/>
<name>A0A1C4Z947_MICVI</name>